<name>A0A3M0J054_HIRRU</name>
<reference evidence="1 2" key="1">
    <citation type="submission" date="2018-07" db="EMBL/GenBank/DDBJ databases">
        <title>A high quality draft genome assembly of the barn swallow (H. rustica rustica).</title>
        <authorList>
            <person name="Formenti G."/>
            <person name="Chiara M."/>
            <person name="Poveda L."/>
            <person name="Francoijs K.-J."/>
            <person name="Bonisoli-Alquati A."/>
            <person name="Canova L."/>
            <person name="Gianfranceschi L."/>
            <person name="Horner D.S."/>
            <person name="Saino N."/>
        </authorList>
    </citation>
    <scope>NUCLEOTIDE SEQUENCE [LARGE SCALE GENOMIC DNA]</scope>
    <source>
        <strain evidence="1">Chelidonia</strain>
        <tissue evidence="1">Blood</tissue>
    </source>
</reference>
<evidence type="ECO:0000313" key="1">
    <source>
        <dbReference type="EMBL" id="RMB93660.1"/>
    </source>
</evidence>
<protein>
    <submittedName>
        <fullName evidence="1">Uncharacterized protein</fullName>
    </submittedName>
</protein>
<proteinExistence type="predicted"/>
<comment type="caution">
    <text evidence="1">The sequence shown here is derived from an EMBL/GenBank/DDBJ whole genome shotgun (WGS) entry which is preliminary data.</text>
</comment>
<dbReference type="Proteomes" id="UP000269221">
    <property type="component" value="Unassembled WGS sequence"/>
</dbReference>
<gene>
    <name evidence="1" type="ORF">DUI87_29889</name>
</gene>
<dbReference type="OrthoDB" id="9222882at2759"/>
<sequence length="153" mass="16537">MAAAPAPASASSADAANTVVSGSVEVPPSQASVPLPVESTGRDLAGAVGPGSSGAFYQSLEHTCLLDQEEIWEMEILGYTGYLRNLFILTCNRKGKIHPIGELETMTKMEVIKWMNHGVMTQMQTTRKKDEMLPYSFSLLIGYIFVVESSHGL</sequence>
<dbReference type="AlphaFoldDB" id="A0A3M0J054"/>
<dbReference type="EMBL" id="QRBI01000208">
    <property type="protein sequence ID" value="RMB93660.1"/>
    <property type="molecule type" value="Genomic_DNA"/>
</dbReference>
<evidence type="ECO:0000313" key="2">
    <source>
        <dbReference type="Proteomes" id="UP000269221"/>
    </source>
</evidence>
<organism evidence="1 2">
    <name type="scientific">Hirundo rustica rustica</name>
    <dbReference type="NCBI Taxonomy" id="333673"/>
    <lineage>
        <taxon>Eukaryota</taxon>
        <taxon>Metazoa</taxon>
        <taxon>Chordata</taxon>
        <taxon>Craniata</taxon>
        <taxon>Vertebrata</taxon>
        <taxon>Euteleostomi</taxon>
        <taxon>Archelosauria</taxon>
        <taxon>Archosauria</taxon>
        <taxon>Dinosauria</taxon>
        <taxon>Saurischia</taxon>
        <taxon>Theropoda</taxon>
        <taxon>Coelurosauria</taxon>
        <taxon>Aves</taxon>
        <taxon>Neognathae</taxon>
        <taxon>Neoaves</taxon>
        <taxon>Telluraves</taxon>
        <taxon>Australaves</taxon>
        <taxon>Passeriformes</taxon>
        <taxon>Sylvioidea</taxon>
        <taxon>Hirundinidae</taxon>
        <taxon>Hirundo</taxon>
    </lineage>
</organism>
<accession>A0A3M0J054</accession>
<keyword evidence="2" id="KW-1185">Reference proteome</keyword>